<gene>
    <name evidence="3" type="ORF">AWC23_09105</name>
</gene>
<comment type="subcellular location">
    <subcellularLocation>
        <location evidence="1">Membrane</location>
    </subcellularLocation>
</comment>
<name>A0AAJ3TXH4_9MYCO</name>
<evidence type="ECO:0000256" key="2">
    <source>
        <dbReference type="ARBA" id="ARBA00023136"/>
    </source>
</evidence>
<dbReference type="GO" id="GO:0016020">
    <property type="term" value="C:membrane"/>
    <property type="evidence" value="ECO:0007669"/>
    <property type="project" value="UniProtKB-SubCell"/>
</dbReference>
<dbReference type="Proteomes" id="UP000193387">
    <property type="component" value="Unassembled WGS sequence"/>
</dbReference>
<dbReference type="AlphaFoldDB" id="A0AAJ3TXH4"/>
<proteinExistence type="predicted"/>
<evidence type="ECO:0000313" key="4">
    <source>
        <dbReference type="Proteomes" id="UP000193387"/>
    </source>
</evidence>
<dbReference type="PANTHER" id="PTHR37042:SF4">
    <property type="entry name" value="OUTER MEMBRANE PROTEIN RV1973"/>
    <property type="match status" value="1"/>
</dbReference>
<keyword evidence="4" id="KW-1185">Reference proteome</keyword>
<dbReference type="PANTHER" id="PTHR37042">
    <property type="entry name" value="OUTER MEMBRANE PROTEIN RV1973"/>
    <property type="match status" value="1"/>
</dbReference>
<organism evidence="3 4">
    <name type="scientific">Mycobacterium saskatchewanense</name>
    <dbReference type="NCBI Taxonomy" id="220927"/>
    <lineage>
        <taxon>Bacteria</taxon>
        <taxon>Bacillati</taxon>
        <taxon>Actinomycetota</taxon>
        <taxon>Actinomycetes</taxon>
        <taxon>Mycobacteriales</taxon>
        <taxon>Mycobacteriaceae</taxon>
        <taxon>Mycobacterium</taxon>
        <taxon>Mycobacterium simiae complex</taxon>
    </lineage>
</organism>
<reference evidence="3 4" key="1">
    <citation type="submission" date="2016-01" db="EMBL/GenBank/DDBJ databases">
        <title>The new phylogeny of the genus Mycobacterium.</title>
        <authorList>
            <person name="Tarcisio F."/>
            <person name="Conor M."/>
            <person name="Antonella G."/>
            <person name="Elisabetta G."/>
            <person name="Giulia F.S."/>
            <person name="Sara T."/>
            <person name="Anna F."/>
            <person name="Clotilde B."/>
            <person name="Roberto B."/>
            <person name="Veronica D.S."/>
            <person name="Fabio R."/>
            <person name="Monica P."/>
            <person name="Olivier J."/>
            <person name="Enrico T."/>
            <person name="Nicola S."/>
        </authorList>
    </citation>
    <scope>NUCLEOTIDE SEQUENCE [LARGE SCALE GENOMIC DNA]</scope>
    <source>
        <strain evidence="3 4">DSM 44616</strain>
    </source>
</reference>
<dbReference type="EMBL" id="LQPR01000022">
    <property type="protein sequence ID" value="ORW72604.1"/>
    <property type="molecule type" value="Genomic_DNA"/>
</dbReference>
<comment type="caution">
    <text evidence="3">The sequence shown here is derived from an EMBL/GenBank/DDBJ whole genome shotgun (WGS) entry which is preliminary data.</text>
</comment>
<evidence type="ECO:0000256" key="1">
    <source>
        <dbReference type="ARBA" id="ARBA00004370"/>
    </source>
</evidence>
<evidence type="ECO:0008006" key="5">
    <source>
        <dbReference type="Google" id="ProtNLM"/>
    </source>
</evidence>
<protein>
    <recommendedName>
        <fullName evidence="5">Outer membrane protein</fullName>
    </recommendedName>
</protein>
<sequence>MTGRPDVEETVEPVEDRPARRLGWSRALARGVLPGLALLLAAMAGFLKWQGSSAADADRGRTEATQAARDATVALLTYRPDTVERDLGAARDRLTGRFAQAYAALARDVVIPGAKQKHISAVATVQSAAAVQAGPDHGVVLLFVNQTTIVGTDVPAYTASSVRVTLDRVGGRWLVSGFDPV</sequence>
<evidence type="ECO:0000313" key="3">
    <source>
        <dbReference type="EMBL" id="ORW72604.1"/>
    </source>
</evidence>
<accession>A0AAJ3TXH4</accession>
<keyword evidence="2" id="KW-0472">Membrane</keyword>
<dbReference type="RefSeq" id="WP_085255016.1">
    <property type="nucleotide sequence ID" value="NZ_AP022573.1"/>
</dbReference>